<reference evidence="2 3" key="1">
    <citation type="journal article" date="2019" name="Int. J. Syst. Evol. Microbiol.">
        <title>The Global Catalogue of Microorganisms (GCM) 10K type strain sequencing project: providing services to taxonomists for standard genome sequencing and annotation.</title>
        <authorList>
            <consortium name="The Broad Institute Genomics Platform"/>
            <consortium name="The Broad Institute Genome Sequencing Center for Infectious Disease"/>
            <person name="Wu L."/>
            <person name="Ma J."/>
        </authorList>
    </citation>
    <scope>NUCLEOTIDE SEQUENCE [LARGE SCALE GENOMIC DNA]</scope>
    <source>
        <strain evidence="2 3">JCM 16112</strain>
    </source>
</reference>
<proteinExistence type="predicted"/>
<evidence type="ECO:0000256" key="1">
    <source>
        <dbReference type="SAM" id="MobiDB-lite"/>
    </source>
</evidence>
<gene>
    <name evidence="2" type="ORF">GCM10009119_03560</name>
</gene>
<evidence type="ECO:0000313" key="3">
    <source>
        <dbReference type="Proteomes" id="UP001500469"/>
    </source>
</evidence>
<accession>A0ABN1MVG7</accession>
<comment type="caution">
    <text evidence="2">The sequence shown here is derived from an EMBL/GenBank/DDBJ whole genome shotgun (WGS) entry which is preliminary data.</text>
</comment>
<organism evidence="2 3">
    <name type="scientific">Algoriphagus jejuensis</name>
    <dbReference type="NCBI Taxonomy" id="419934"/>
    <lineage>
        <taxon>Bacteria</taxon>
        <taxon>Pseudomonadati</taxon>
        <taxon>Bacteroidota</taxon>
        <taxon>Cytophagia</taxon>
        <taxon>Cytophagales</taxon>
        <taxon>Cyclobacteriaceae</taxon>
        <taxon>Algoriphagus</taxon>
    </lineage>
</organism>
<feature type="compositionally biased region" description="Polar residues" evidence="1">
    <location>
        <begin position="50"/>
        <end position="60"/>
    </location>
</feature>
<protein>
    <submittedName>
        <fullName evidence="2">Uncharacterized protein</fullName>
    </submittedName>
</protein>
<feature type="region of interest" description="Disordered" evidence="1">
    <location>
        <begin position="20"/>
        <end position="60"/>
    </location>
</feature>
<name>A0ABN1MVG7_9BACT</name>
<dbReference type="EMBL" id="BAAAFI010000002">
    <property type="protein sequence ID" value="GAA0877388.1"/>
    <property type="molecule type" value="Genomic_DNA"/>
</dbReference>
<sequence>MVAGKVLKVIVGKVKNQTPFSGEKLESSQELSESKAGQNQDVGIKYQDARAQSQETRAEI</sequence>
<dbReference type="Proteomes" id="UP001500469">
    <property type="component" value="Unassembled WGS sequence"/>
</dbReference>
<evidence type="ECO:0000313" key="2">
    <source>
        <dbReference type="EMBL" id="GAA0877388.1"/>
    </source>
</evidence>
<keyword evidence="3" id="KW-1185">Reference proteome</keyword>